<sequence>MKVTIVGMWSSFPKNNEPSSGYLVQKDEVTVLIDAGSGVAAHVQDYISIHDLHHLILTHYHYDHAGDLEAFMQARRLARRFKHRKRHLNLYGPGAGDPVRLMRRARHSKFHPIKPDSKFQIGPLKFEFHRNAHPVETYAVKVTDDTGAVFVYTSDSSYNSGLVRFAFGADLLFTDCSYYEGFDARTDGHMNAAEAGRLAEKTDAALTVLTNLPHRGALEALLDSAVQQGGKDIRLAEAGMVFNI</sequence>
<dbReference type="Gene3D" id="3.60.15.10">
    <property type="entry name" value="Ribonuclease Z/Hydroxyacylglutathione hydrolase-like"/>
    <property type="match status" value="1"/>
</dbReference>
<dbReference type="Proteomes" id="UP000219412">
    <property type="component" value="Unassembled WGS sequence"/>
</dbReference>
<dbReference type="InterPro" id="IPR036866">
    <property type="entry name" value="RibonucZ/Hydroxyglut_hydro"/>
</dbReference>
<dbReference type="SUPFAM" id="SSF56281">
    <property type="entry name" value="Metallo-hydrolase/oxidoreductase"/>
    <property type="match status" value="1"/>
</dbReference>
<dbReference type="RefSeq" id="WP_097040465.1">
    <property type="nucleotide sequence ID" value="NZ_OBQF01000003.1"/>
</dbReference>
<evidence type="ECO:0000259" key="2">
    <source>
        <dbReference type="SMART" id="SM00849"/>
    </source>
</evidence>
<gene>
    <name evidence="3" type="ORF">SAMN05878391_1369</name>
</gene>
<organism evidence="3 4">
    <name type="scientific">Salinicoccus kekensis</name>
    <dbReference type="NCBI Taxonomy" id="714307"/>
    <lineage>
        <taxon>Bacteria</taxon>
        <taxon>Bacillati</taxon>
        <taxon>Bacillota</taxon>
        <taxon>Bacilli</taxon>
        <taxon>Bacillales</taxon>
        <taxon>Staphylococcaceae</taxon>
        <taxon>Salinicoccus</taxon>
    </lineage>
</organism>
<name>A0A285UIP1_9STAP</name>
<dbReference type="SMART" id="SM00849">
    <property type="entry name" value="Lactamase_B"/>
    <property type="match status" value="1"/>
</dbReference>
<dbReference type="AlphaFoldDB" id="A0A285UIP1"/>
<dbReference type="OrthoDB" id="9794898at2"/>
<dbReference type="InterPro" id="IPR001279">
    <property type="entry name" value="Metallo-B-lactamas"/>
</dbReference>
<proteinExistence type="predicted"/>
<keyword evidence="4" id="KW-1185">Reference proteome</keyword>
<evidence type="ECO:0000313" key="3">
    <source>
        <dbReference type="EMBL" id="SOC41672.1"/>
    </source>
</evidence>
<accession>A0A285UIP1</accession>
<dbReference type="CDD" id="cd07716">
    <property type="entry name" value="RNaseZ_short-form-like_MBL-fold"/>
    <property type="match status" value="1"/>
</dbReference>
<dbReference type="PANTHER" id="PTHR46018">
    <property type="entry name" value="ZINC PHOSPHODIESTERASE ELAC PROTEIN 1"/>
    <property type="match status" value="1"/>
</dbReference>
<feature type="domain" description="Metallo-beta-lactamase" evidence="2">
    <location>
        <begin position="18"/>
        <end position="212"/>
    </location>
</feature>
<dbReference type="EMBL" id="OBQF01000003">
    <property type="protein sequence ID" value="SOC41672.1"/>
    <property type="molecule type" value="Genomic_DNA"/>
</dbReference>
<keyword evidence="1" id="KW-0862">Zinc</keyword>
<dbReference type="GO" id="GO:0042781">
    <property type="term" value="F:3'-tRNA processing endoribonuclease activity"/>
    <property type="evidence" value="ECO:0007669"/>
    <property type="project" value="TreeGrafter"/>
</dbReference>
<reference evidence="4" key="1">
    <citation type="submission" date="2017-08" db="EMBL/GenBank/DDBJ databases">
        <authorList>
            <person name="Varghese N."/>
            <person name="Submissions S."/>
        </authorList>
    </citation>
    <scope>NUCLEOTIDE SEQUENCE [LARGE SCALE GENOMIC DNA]</scope>
    <source>
        <strain evidence="4">DSM 23173</strain>
    </source>
</reference>
<protein>
    <submittedName>
        <fullName evidence="3">Ribonuclease BN (tRNA processing enzyme)</fullName>
    </submittedName>
</protein>
<evidence type="ECO:0000313" key="4">
    <source>
        <dbReference type="Proteomes" id="UP000219412"/>
    </source>
</evidence>
<evidence type="ECO:0000256" key="1">
    <source>
        <dbReference type="ARBA" id="ARBA00022833"/>
    </source>
</evidence>
<dbReference type="PANTHER" id="PTHR46018:SF4">
    <property type="entry name" value="METALLO-HYDROLASE YHFI-RELATED"/>
    <property type="match status" value="1"/>
</dbReference>
<dbReference type="Pfam" id="PF00753">
    <property type="entry name" value="Lactamase_B"/>
    <property type="match status" value="1"/>
</dbReference>